<accession>A0A4Y1WWH0</accession>
<dbReference type="KEGG" id="acou:A5CBH24_26630"/>
<dbReference type="GeneID" id="78343372"/>
<keyword evidence="2" id="KW-1185">Reference proteome</keyword>
<evidence type="ECO:0000313" key="2">
    <source>
        <dbReference type="Proteomes" id="UP000318946"/>
    </source>
</evidence>
<organism evidence="1 2">
    <name type="scientific">Alistipes communis</name>
    <dbReference type="NCBI Taxonomy" id="2585118"/>
    <lineage>
        <taxon>Bacteria</taxon>
        <taxon>Pseudomonadati</taxon>
        <taxon>Bacteroidota</taxon>
        <taxon>Bacteroidia</taxon>
        <taxon>Bacteroidales</taxon>
        <taxon>Rikenellaceae</taxon>
        <taxon>Alistipes</taxon>
    </lineage>
</organism>
<proteinExistence type="predicted"/>
<dbReference type="AlphaFoldDB" id="A0A3D3YPP5"/>
<name>A0A3D3YPP5_9BACT</name>
<accession>A0A4Y1XQS3</accession>
<dbReference type="STRING" id="1118061.GCA_000311925_00055"/>
<dbReference type="OrthoDB" id="9787478at2"/>
<dbReference type="EMBL" id="AP019735">
    <property type="protein sequence ID" value="BBL05350.1"/>
    <property type="molecule type" value="Genomic_DNA"/>
</dbReference>
<dbReference type="Pfam" id="PF07505">
    <property type="entry name" value="DUF5131"/>
    <property type="match status" value="1"/>
</dbReference>
<gene>
    <name evidence="1" type="ORF">A5CBH24_26630</name>
</gene>
<dbReference type="InterPro" id="IPR011101">
    <property type="entry name" value="DUF5131"/>
</dbReference>
<dbReference type="Proteomes" id="UP000318946">
    <property type="component" value="Chromosome"/>
</dbReference>
<reference evidence="2" key="1">
    <citation type="submission" date="2019-06" db="EMBL/GenBank/DDBJ databases">
        <title>Alistipes onderdonkii subsp. vulgaris subsp. nov., Alistipes dispar sp. nov. and Alistipes communis sp. nov., isolated from human faeces, and creation of Alistipes onderdonkii subsp. onderdonkii subsp. nov.</title>
        <authorList>
            <person name="Sakamoto M."/>
            <person name="Ikeyama N."/>
            <person name="Ogata Y."/>
            <person name="Suda W."/>
            <person name="Iino T."/>
            <person name="Hattori M."/>
            <person name="Ohkuma M."/>
        </authorList>
    </citation>
    <scope>NUCLEOTIDE SEQUENCE [LARGE SCALE GENOMIC DNA]</scope>
    <source>
        <strain evidence="2">5CBH24</strain>
    </source>
</reference>
<protein>
    <submittedName>
        <fullName evidence="1">Uncharacterized protein</fullName>
    </submittedName>
</protein>
<accession>A0A3D3YPP5</accession>
<dbReference type="RefSeq" id="WP_141413503.1">
    <property type="nucleotide sequence ID" value="NZ_AP019735.1"/>
</dbReference>
<sequence>MAGWNLWHGCRKVSEGCRRCYVYRQDARWEQDASQVRRTAAFDLPVRRDRTGRYKIPPGQTVYTCFTSDFFIEEADAWRGEAWAMIRERSDCTFLMITKRIDRVAACLPADWGEGWPHVVLCCTCETQERADYRLPIYLSLPLCRREVICEPLLERLDLSRYLAEGRIDSVSCGGESGDDARVCDFDWVLDLRRQCVDAGVAFRFRQTGARLRKEGRIYRIRRQFQHSQARRAGVDFIVEG</sequence>
<evidence type="ECO:0000313" key="1">
    <source>
        <dbReference type="EMBL" id="BBL05350.1"/>
    </source>
</evidence>